<accession>A0A371J2S0</accession>
<reference evidence="3 4" key="1">
    <citation type="journal article" date="2017" name="Genome Announc.">
        <title>Draft Genome Sequence of Romboutsia weinsteinii sp. nov. Strain CCRI-19649(T) Isolated from Surface Water.</title>
        <authorList>
            <person name="Maheux A.F."/>
            <person name="Boudreau D.K."/>
            <person name="Berube E."/>
            <person name="Boissinot M."/>
            <person name="Cantin P."/>
            <person name="Raymond F."/>
            <person name="Corbeil J."/>
            <person name="Omar R.F."/>
            <person name="Bergeron M.G."/>
        </authorList>
    </citation>
    <scope>NUCLEOTIDE SEQUENCE [LARGE SCALE GENOMIC DNA]</scope>
    <source>
        <strain evidence="3 4">CCRI-19649</strain>
    </source>
</reference>
<dbReference type="Gene3D" id="3.40.50.150">
    <property type="entry name" value="Vaccinia Virus protein VP39"/>
    <property type="match status" value="1"/>
</dbReference>
<dbReference type="EMBL" id="NOJY02000016">
    <property type="protein sequence ID" value="RDY27080.1"/>
    <property type="molecule type" value="Genomic_DNA"/>
</dbReference>
<protein>
    <submittedName>
        <fullName evidence="3">Class I SAM-dependent methyltransferase</fullName>
    </submittedName>
</protein>
<sequence>MLMSEIVKGYYNENAIIEWNRLTNPYSNIEFQTTLYMMDKYFKSTGKVLDIGCGPGRYSVELLKKGYDVTLYDISEEELNVAKEKIEEYGLKANEFVCGDCTDLHRFNDNSFDAVLLMGPMYHIQDIKLRGELLKNIKRILKKDGVAIVAYLNGLGIIKAALHECSYEYANLEHVCKLMKNKAWSKEESFTETYVVTPSGAIKEIEDSGLEIISYFGAESFSVGIHSEIKRIADEDIKCYENILELCKQTCEMKEYRDSTEHIHFIVKSTTP</sequence>
<name>A0A371J2S0_9FIRM</name>
<dbReference type="InterPro" id="IPR041698">
    <property type="entry name" value="Methyltransf_25"/>
</dbReference>
<dbReference type="AlphaFoldDB" id="A0A371J2S0"/>
<proteinExistence type="predicted"/>
<dbReference type="Pfam" id="PF13649">
    <property type="entry name" value="Methyltransf_25"/>
    <property type="match status" value="1"/>
</dbReference>
<evidence type="ECO:0000259" key="2">
    <source>
        <dbReference type="Pfam" id="PF13649"/>
    </source>
</evidence>
<organism evidence="3 4">
    <name type="scientific">Romboutsia weinsteinii</name>
    <dbReference type="NCBI Taxonomy" id="2020949"/>
    <lineage>
        <taxon>Bacteria</taxon>
        <taxon>Bacillati</taxon>
        <taxon>Bacillota</taxon>
        <taxon>Clostridia</taxon>
        <taxon>Peptostreptococcales</taxon>
        <taxon>Peptostreptococcaceae</taxon>
        <taxon>Romboutsia</taxon>
    </lineage>
</organism>
<dbReference type="InterPro" id="IPR029063">
    <property type="entry name" value="SAM-dependent_MTases_sf"/>
</dbReference>
<keyword evidence="3" id="KW-0489">Methyltransferase</keyword>
<feature type="domain" description="Methyltransferase" evidence="2">
    <location>
        <begin position="48"/>
        <end position="145"/>
    </location>
</feature>
<dbReference type="SUPFAM" id="SSF53335">
    <property type="entry name" value="S-adenosyl-L-methionine-dependent methyltransferases"/>
    <property type="match status" value="1"/>
</dbReference>
<comment type="caution">
    <text evidence="3">The sequence shown here is derived from an EMBL/GenBank/DDBJ whole genome shotgun (WGS) entry which is preliminary data.</text>
</comment>
<gene>
    <name evidence="3" type="ORF">CHL78_010685</name>
</gene>
<dbReference type="CDD" id="cd02440">
    <property type="entry name" value="AdoMet_MTases"/>
    <property type="match status" value="1"/>
</dbReference>
<dbReference type="GO" id="GO:0008168">
    <property type="term" value="F:methyltransferase activity"/>
    <property type="evidence" value="ECO:0007669"/>
    <property type="project" value="UniProtKB-KW"/>
</dbReference>
<evidence type="ECO:0000313" key="3">
    <source>
        <dbReference type="EMBL" id="RDY27080.1"/>
    </source>
</evidence>
<keyword evidence="1 3" id="KW-0808">Transferase</keyword>
<keyword evidence="4" id="KW-1185">Reference proteome</keyword>
<evidence type="ECO:0000256" key="1">
    <source>
        <dbReference type="ARBA" id="ARBA00022679"/>
    </source>
</evidence>
<evidence type="ECO:0000313" key="4">
    <source>
        <dbReference type="Proteomes" id="UP000215694"/>
    </source>
</evidence>
<dbReference type="GO" id="GO:0032259">
    <property type="term" value="P:methylation"/>
    <property type="evidence" value="ECO:0007669"/>
    <property type="project" value="UniProtKB-KW"/>
</dbReference>
<dbReference type="Proteomes" id="UP000215694">
    <property type="component" value="Unassembled WGS sequence"/>
</dbReference>
<dbReference type="PANTHER" id="PTHR43861">
    <property type="entry name" value="TRANS-ACONITATE 2-METHYLTRANSFERASE-RELATED"/>
    <property type="match status" value="1"/>
</dbReference>